<feature type="transmembrane region" description="Helical" evidence="2">
    <location>
        <begin position="90"/>
        <end position="112"/>
    </location>
</feature>
<keyword evidence="2" id="KW-0812">Transmembrane</keyword>
<reference evidence="3" key="1">
    <citation type="journal article" date="2023" name="Mol. Phylogenet. Evol.">
        <title>Genome-scale phylogeny and comparative genomics of the fungal order Sordariales.</title>
        <authorList>
            <person name="Hensen N."/>
            <person name="Bonometti L."/>
            <person name="Westerberg I."/>
            <person name="Brannstrom I.O."/>
            <person name="Guillou S."/>
            <person name="Cros-Aarteil S."/>
            <person name="Calhoun S."/>
            <person name="Haridas S."/>
            <person name="Kuo A."/>
            <person name="Mondo S."/>
            <person name="Pangilinan J."/>
            <person name="Riley R."/>
            <person name="LaButti K."/>
            <person name="Andreopoulos B."/>
            <person name="Lipzen A."/>
            <person name="Chen C."/>
            <person name="Yan M."/>
            <person name="Daum C."/>
            <person name="Ng V."/>
            <person name="Clum A."/>
            <person name="Steindorff A."/>
            <person name="Ohm R.A."/>
            <person name="Martin F."/>
            <person name="Silar P."/>
            <person name="Natvig D.O."/>
            <person name="Lalanne C."/>
            <person name="Gautier V."/>
            <person name="Ament-Velasquez S.L."/>
            <person name="Kruys A."/>
            <person name="Hutchinson M.I."/>
            <person name="Powell A.J."/>
            <person name="Barry K."/>
            <person name="Miller A.N."/>
            <person name="Grigoriev I.V."/>
            <person name="Debuchy R."/>
            <person name="Gladieux P."/>
            <person name="Hiltunen Thoren M."/>
            <person name="Johannesson H."/>
        </authorList>
    </citation>
    <scope>NUCLEOTIDE SEQUENCE</scope>
    <source>
        <strain evidence="3">CBS 892.96</strain>
    </source>
</reference>
<evidence type="ECO:0000313" key="4">
    <source>
        <dbReference type="Proteomes" id="UP001302321"/>
    </source>
</evidence>
<name>A0AAN6W3F2_9PEZI</name>
<feature type="region of interest" description="Disordered" evidence="1">
    <location>
        <begin position="1"/>
        <end position="38"/>
    </location>
</feature>
<feature type="transmembrane region" description="Helical" evidence="2">
    <location>
        <begin position="177"/>
        <end position="205"/>
    </location>
</feature>
<sequence>MAANETTPLLGETSDGPSTAAPVATSPDTESQQNESQQSFQDPIELKLAAFAHLNSVIDSSVSGALALVYGPLSHRPPKYYYPPWSISDLAQASVVLGIFTIMWGLVNPLLLHFRRRLLGPTTLSFLIHGVLALLTLSLFLRVLDQLMTEGGHHCQRWDGQQLYPADPRCLAWIKRFFTLIHVAMAFFLGVCISHVVLVYFYFVWTWRQLVSFVRSLPWARPEVSAQNGDYHARVPVSIVPTGGISFEFSIKFWGRNSVRRLHTETDVTRQPPIGPDRNQEPS</sequence>
<keyword evidence="2" id="KW-1133">Transmembrane helix</keyword>
<keyword evidence="2" id="KW-0472">Membrane</keyword>
<dbReference type="AlphaFoldDB" id="A0AAN6W3F2"/>
<dbReference type="EMBL" id="MU866295">
    <property type="protein sequence ID" value="KAK4174208.1"/>
    <property type="molecule type" value="Genomic_DNA"/>
</dbReference>
<reference evidence="3" key="2">
    <citation type="submission" date="2023-05" db="EMBL/GenBank/DDBJ databases">
        <authorList>
            <consortium name="Lawrence Berkeley National Laboratory"/>
            <person name="Steindorff A."/>
            <person name="Hensen N."/>
            <person name="Bonometti L."/>
            <person name="Westerberg I."/>
            <person name="Brannstrom I.O."/>
            <person name="Guillou S."/>
            <person name="Cros-Aarteil S."/>
            <person name="Calhoun S."/>
            <person name="Haridas S."/>
            <person name="Kuo A."/>
            <person name="Mondo S."/>
            <person name="Pangilinan J."/>
            <person name="Riley R."/>
            <person name="Labutti K."/>
            <person name="Andreopoulos B."/>
            <person name="Lipzen A."/>
            <person name="Chen C."/>
            <person name="Yanf M."/>
            <person name="Daum C."/>
            <person name="Ng V."/>
            <person name="Clum A."/>
            <person name="Ohm R."/>
            <person name="Martin F."/>
            <person name="Silar P."/>
            <person name="Natvig D."/>
            <person name="Lalanne C."/>
            <person name="Gautier V."/>
            <person name="Ament-Velasquez S.L."/>
            <person name="Kruys A."/>
            <person name="Hutchinson M.I."/>
            <person name="Powell A.J."/>
            <person name="Barry K."/>
            <person name="Miller A.N."/>
            <person name="Grigoriev I.V."/>
            <person name="Debuchy R."/>
            <person name="Gladieux P."/>
            <person name="Thoren M.H."/>
            <person name="Johannesson H."/>
        </authorList>
    </citation>
    <scope>NUCLEOTIDE SEQUENCE</scope>
    <source>
        <strain evidence="3">CBS 892.96</strain>
    </source>
</reference>
<evidence type="ECO:0000256" key="1">
    <source>
        <dbReference type="SAM" id="MobiDB-lite"/>
    </source>
</evidence>
<comment type="caution">
    <text evidence="3">The sequence shown here is derived from an EMBL/GenBank/DDBJ whole genome shotgun (WGS) entry which is preliminary data.</text>
</comment>
<proteinExistence type="predicted"/>
<evidence type="ECO:0000256" key="2">
    <source>
        <dbReference type="SAM" id="Phobius"/>
    </source>
</evidence>
<protein>
    <submittedName>
        <fullName evidence="3">Uncharacterized protein</fullName>
    </submittedName>
</protein>
<accession>A0AAN6W3F2</accession>
<feature type="transmembrane region" description="Helical" evidence="2">
    <location>
        <begin position="124"/>
        <end position="144"/>
    </location>
</feature>
<gene>
    <name evidence="3" type="ORF">QBC36DRAFT_303042</name>
</gene>
<evidence type="ECO:0000313" key="3">
    <source>
        <dbReference type="EMBL" id="KAK4174208.1"/>
    </source>
</evidence>
<organism evidence="3 4">
    <name type="scientific">Triangularia setosa</name>
    <dbReference type="NCBI Taxonomy" id="2587417"/>
    <lineage>
        <taxon>Eukaryota</taxon>
        <taxon>Fungi</taxon>
        <taxon>Dikarya</taxon>
        <taxon>Ascomycota</taxon>
        <taxon>Pezizomycotina</taxon>
        <taxon>Sordariomycetes</taxon>
        <taxon>Sordariomycetidae</taxon>
        <taxon>Sordariales</taxon>
        <taxon>Podosporaceae</taxon>
        <taxon>Triangularia</taxon>
    </lineage>
</organism>
<dbReference type="Proteomes" id="UP001302321">
    <property type="component" value="Unassembled WGS sequence"/>
</dbReference>
<keyword evidence="4" id="KW-1185">Reference proteome</keyword>